<dbReference type="GO" id="GO:0051920">
    <property type="term" value="F:peroxiredoxin activity"/>
    <property type="evidence" value="ECO:0007669"/>
    <property type="project" value="InterPro"/>
</dbReference>
<organism evidence="2 3">
    <name type="scientific">Heyndrickxia shackletonii</name>
    <dbReference type="NCBI Taxonomy" id="157838"/>
    <lineage>
        <taxon>Bacteria</taxon>
        <taxon>Bacillati</taxon>
        <taxon>Bacillota</taxon>
        <taxon>Bacilli</taxon>
        <taxon>Bacillales</taxon>
        <taxon>Bacillaceae</taxon>
        <taxon>Heyndrickxia</taxon>
    </lineage>
</organism>
<dbReference type="Proteomes" id="UP000051888">
    <property type="component" value="Unassembled WGS sequence"/>
</dbReference>
<dbReference type="PATRIC" id="fig|157838.3.peg.5439"/>
<evidence type="ECO:0000313" key="2">
    <source>
        <dbReference type="EMBL" id="KQL50824.1"/>
    </source>
</evidence>
<dbReference type="SUPFAM" id="SSF69118">
    <property type="entry name" value="AhpD-like"/>
    <property type="match status" value="2"/>
</dbReference>
<dbReference type="OrthoDB" id="9806086at2"/>
<dbReference type="PANTHER" id="PTHR33930:SF8">
    <property type="entry name" value="4-CARBOXYMUCONOLACTONE DECARBOXYLASE"/>
    <property type="match status" value="1"/>
</dbReference>
<dbReference type="InterPro" id="IPR029032">
    <property type="entry name" value="AhpD-like"/>
</dbReference>
<comment type="caution">
    <text evidence="2">The sequence shown here is derived from an EMBL/GenBank/DDBJ whole genome shotgun (WGS) entry which is preliminary data.</text>
</comment>
<feature type="domain" description="Carboxymuconolactone decarboxylase-like" evidence="1">
    <location>
        <begin position="23"/>
        <end position="105"/>
    </location>
</feature>
<proteinExistence type="predicted"/>
<keyword evidence="2" id="KW-0560">Oxidoreductase</keyword>
<dbReference type="PANTHER" id="PTHR33930">
    <property type="entry name" value="ALKYL HYDROPEROXIDE REDUCTASE AHPD"/>
    <property type="match status" value="1"/>
</dbReference>
<reference evidence="2 3" key="1">
    <citation type="submission" date="2015-09" db="EMBL/GenBank/DDBJ databases">
        <title>Genome sequencing project for genomic taxonomy and phylogenomics of Bacillus-like bacteria.</title>
        <authorList>
            <person name="Liu B."/>
            <person name="Wang J."/>
            <person name="Zhu Y."/>
            <person name="Liu G."/>
            <person name="Chen Q."/>
            <person name="Chen Z."/>
            <person name="Lan J."/>
            <person name="Che J."/>
            <person name="Ge C."/>
            <person name="Shi H."/>
            <person name="Pan Z."/>
            <person name="Liu X."/>
        </authorList>
    </citation>
    <scope>NUCLEOTIDE SEQUENCE [LARGE SCALE GENOMIC DNA]</scope>
    <source>
        <strain evidence="2 3">LMG 18435</strain>
    </source>
</reference>
<dbReference type="InterPro" id="IPR003779">
    <property type="entry name" value="CMD-like"/>
</dbReference>
<dbReference type="NCBIfam" id="TIGR00778">
    <property type="entry name" value="ahpD_dom"/>
    <property type="match status" value="2"/>
</dbReference>
<keyword evidence="3" id="KW-1185">Reference proteome</keyword>
<keyword evidence="2" id="KW-0575">Peroxidase</keyword>
<feature type="domain" description="Carboxymuconolactone decarboxylase-like" evidence="1">
    <location>
        <begin position="133"/>
        <end position="214"/>
    </location>
</feature>
<sequence>MTDDNLYKKSYIRRLSELGKLAPDTMKKFTAFDQQALAEGVLSKKTKELIAVAVAHVTGCPYCIEAHVSSAKRLEVSKEEMLEAIMVATALKAGSALAHGVNALNAYDGTGGEELYKRSNKNRLMEFKEMNADSFHAFSLFNHQALKDGLLSRKEKELIAVAVAHVTGCAYCIDSHTKSAKQLGVTLEELAESIFVATALKAGSALAHSVNALNAYND</sequence>
<evidence type="ECO:0000259" key="1">
    <source>
        <dbReference type="Pfam" id="PF02627"/>
    </source>
</evidence>
<dbReference type="Gene3D" id="1.20.1290.10">
    <property type="entry name" value="AhpD-like"/>
    <property type="match status" value="2"/>
</dbReference>
<dbReference type="AlphaFoldDB" id="A0A0Q3T9U1"/>
<dbReference type="RefSeq" id="WP_055742432.1">
    <property type="nucleotide sequence ID" value="NZ_JAAIWL010000012.1"/>
</dbReference>
<evidence type="ECO:0000313" key="3">
    <source>
        <dbReference type="Proteomes" id="UP000051888"/>
    </source>
</evidence>
<dbReference type="STRING" id="157838.AN964_24715"/>
<dbReference type="Pfam" id="PF02627">
    <property type="entry name" value="CMD"/>
    <property type="match status" value="2"/>
</dbReference>
<protein>
    <submittedName>
        <fullName evidence="2">Alkylhydroperoxidase</fullName>
    </submittedName>
</protein>
<gene>
    <name evidence="2" type="ORF">AN964_24715</name>
</gene>
<accession>A0A0Q3T9U1</accession>
<name>A0A0Q3T9U1_9BACI</name>
<dbReference type="EMBL" id="LJJC01000015">
    <property type="protein sequence ID" value="KQL50824.1"/>
    <property type="molecule type" value="Genomic_DNA"/>
</dbReference>
<dbReference type="InterPro" id="IPR004675">
    <property type="entry name" value="AhpD_core"/>
</dbReference>